<dbReference type="InterPro" id="IPR053262">
    <property type="entry name" value="ArsA_ATPase-like"/>
</dbReference>
<dbReference type="InterPro" id="IPR008978">
    <property type="entry name" value="HSP20-like_chaperone"/>
</dbReference>
<dbReference type="PANTHER" id="PTHR43868">
    <property type="entry name" value="OS02G0711200 PROTEIN"/>
    <property type="match status" value="1"/>
</dbReference>
<dbReference type="Pfam" id="PF17886">
    <property type="entry name" value="ArsA_HSP20"/>
    <property type="match status" value="1"/>
</dbReference>
<dbReference type="InterPro" id="IPR027417">
    <property type="entry name" value="P-loop_NTPase"/>
</dbReference>
<keyword evidence="4" id="KW-0378">Hydrolase</keyword>
<proteinExistence type="inferred from homology"/>
<dbReference type="SUPFAM" id="SSF52540">
    <property type="entry name" value="P-loop containing nucleoside triphosphate hydrolases"/>
    <property type="match status" value="1"/>
</dbReference>
<dbReference type="Gene3D" id="3.40.50.300">
    <property type="entry name" value="P-loop containing nucleotide triphosphate hydrolases"/>
    <property type="match status" value="1"/>
</dbReference>
<protein>
    <submittedName>
        <fullName evidence="4">Arsenite-transporting ATPase</fullName>
        <ecNumber evidence="4">3.6.3.16</ecNumber>
    </submittedName>
</protein>
<feature type="domain" description="ArsA/GET3 Anion-transporting ATPase-like" evidence="2">
    <location>
        <begin position="4"/>
        <end position="256"/>
    </location>
</feature>
<evidence type="ECO:0000259" key="2">
    <source>
        <dbReference type="Pfam" id="PF02374"/>
    </source>
</evidence>
<reference evidence="4 5" key="1">
    <citation type="submission" date="2015-09" db="EMBL/GenBank/DDBJ databases">
        <title>Identification and resolution of microdiversity through metagenomic sequencing of parallel consortia.</title>
        <authorList>
            <person name="Nelson W.C."/>
            <person name="Romine M.F."/>
            <person name="Lindemann S.R."/>
        </authorList>
    </citation>
    <scope>NUCLEOTIDE SEQUENCE [LARGE SCALE GENOMIC DNA]</scope>
    <source>
        <strain evidence="4">Ana</strain>
    </source>
</reference>
<dbReference type="STRING" id="1666911.HLUCCA11_14910"/>
<dbReference type="EC" id="3.6.3.16" evidence="4"/>
<evidence type="ECO:0000313" key="5">
    <source>
        <dbReference type="Proteomes" id="UP000050465"/>
    </source>
</evidence>
<dbReference type="AlphaFoldDB" id="A0A0P8BKZ8"/>
<dbReference type="InterPro" id="IPR040612">
    <property type="entry name" value="ArsA_HSP20-like"/>
</dbReference>
<feature type="domain" description="ArsA HSP20-like" evidence="3">
    <location>
        <begin position="316"/>
        <end position="374"/>
    </location>
</feature>
<accession>A0A0P8BKZ8</accession>
<dbReference type="InterPro" id="IPR025723">
    <property type="entry name" value="ArsA/GET3_ATPase-like"/>
</dbReference>
<dbReference type="Pfam" id="PF02374">
    <property type="entry name" value="ArsA_ATPase"/>
    <property type="match status" value="1"/>
</dbReference>
<dbReference type="EMBL" id="LJZR01000020">
    <property type="protein sequence ID" value="KPQ34390.1"/>
    <property type="molecule type" value="Genomic_DNA"/>
</dbReference>
<organism evidence="4 5">
    <name type="scientific">Phormidesmis priestleyi Ana</name>
    <dbReference type="NCBI Taxonomy" id="1666911"/>
    <lineage>
        <taxon>Bacteria</taxon>
        <taxon>Bacillati</taxon>
        <taxon>Cyanobacteriota</taxon>
        <taxon>Cyanophyceae</taxon>
        <taxon>Leptolyngbyales</taxon>
        <taxon>Leptolyngbyaceae</taxon>
        <taxon>Phormidesmis</taxon>
    </lineage>
</organism>
<comment type="similarity">
    <text evidence="1">Belongs to the arsA ATPase family.</text>
</comment>
<gene>
    <name evidence="4" type="primary">arsA</name>
    <name evidence="4" type="ORF">HLUCCA11_14910</name>
</gene>
<evidence type="ECO:0000259" key="3">
    <source>
        <dbReference type="Pfam" id="PF17886"/>
    </source>
</evidence>
<dbReference type="Proteomes" id="UP000050465">
    <property type="component" value="Unassembled WGS sequence"/>
</dbReference>
<comment type="caution">
    <text evidence="4">The sequence shown here is derived from an EMBL/GenBank/DDBJ whole genome shotgun (WGS) entry which is preliminary data.</text>
</comment>
<sequence>MTLIITFLGKGGTGRTTAAIAVAQKLADEGKRVLLFSQEAGPALSMLLGLAIGSEASTVTLSGSSFQAVQLQTTVLLDQNWEKLKNFEAQYLRDPFFKAVYGQELSVIPGMDDFLALNAIREYTESNQYDVIVHDGPGDQSSLRMWGAIGGIDWYFRRFKKVFQDSQFYRSISPFIAPITGAILSNGMSGDIWNQPETQSVESMVAKGKAMVSDPMQLRAYVVTTPDDVAIAQGKYLWSAAQQIGLTVAGAFVNAVGSSGQAASTTPDVAFSPLSITTLPTALGEHRWQTLAQALPTLTEPVSVPSAMSVDINASTVKLFLPGFDKTQVKLTQYGPEVTVQAGDQRHNLSLPPALNGRAVTGAKFQDGYLIVSFG</sequence>
<name>A0A0P8BKZ8_9CYAN</name>
<dbReference type="Gene3D" id="2.60.40.790">
    <property type="match status" value="1"/>
</dbReference>
<dbReference type="PATRIC" id="fig|1666911.3.peg.250"/>
<evidence type="ECO:0000313" key="4">
    <source>
        <dbReference type="EMBL" id="KPQ34390.1"/>
    </source>
</evidence>
<evidence type="ECO:0000256" key="1">
    <source>
        <dbReference type="ARBA" id="ARBA00011040"/>
    </source>
</evidence>
<dbReference type="CDD" id="cd02035">
    <property type="entry name" value="ArsA"/>
    <property type="match status" value="1"/>
</dbReference>
<dbReference type="GO" id="GO:0016787">
    <property type="term" value="F:hydrolase activity"/>
    <property type="evidence" value="ECO:0007669"/>
    <property type="project" value="UniProtKB-KW"/>
</dbReference>
<dbReference type="PANTHER" id="PTHR43868:SF1">
    <property type="entry name" value="P-LOOP CONTAINING NUCLEOSIDE TRIPHOSPHATE HYDROLASES SUPERFAMILY PROTEIN"/>
    <property type="match status" value="1"/>
</dbReference>